<reference evidence="2 3" key="1">
    <citation type="submission" date="2016-12" db="EMBL/GenBank/DDBJ databases">
        <title>The draft genome sequence of HSLHS2.</title>
        <authorList>
            <person name="Hu D."/>
            <person name="Wang L."/>
            <person name="Shao Z."/>
        </authorList>
    </citation>
    <scope>NUCLEOTIDE SEQUENCE [LARGE SCALE GENOMIC DNA]</scope>
    <source>
        <strain evidence="2">MCCC 1A06712</strain>
    </source>
</reference>
<dbReference type="SUPFAM" id="SSF110857">
    <property type="entry name" value="Gamma-glutamyl cyclotransferase-like"/>
    <property type="match status" value="1"/>
</dbReference>
<dbReference type="Gene3D" id="3.10.490.10">
    <property type="entry name" value="Gamma-glutamyl cyclotransferase-like"/>
    <property type="match status" value="1"/>
</dbReference>
<proteinExistence type="predicted"/>
<protein>
    <recommendedName>
        <fullName evidence="1">Gamma-glutamylcyclotransferase AIG2-like domain-containing protein</fullName>
    </recommendedName>
</protein>
<dbReference type="CDD" id="cd06661">
    <property type="entry name" value="GGCT_like"/>
    <property type="match status" value="1"/>
</dbReference>
<evidence type="ECO:0000313" key="3">
    <source>
        <dbReference type="Proteomes" id="UP000194664"/>
    </source>
</evidence>
<name>A0A251X0Y6_9RHOB</name>
<evidence type="ECO:0000259" key="1">
    <source>
        <dbReference type="Pfam" id="PF06094"/>
    </source>
</evidence>
<dbReference type="InterPro" id="IPR013024">
    <property type="entry name" value="GGCT-like"/>
</dbReference>
<organism evidence="2 3">
    <name type="scientific">Marivivens niveibacter</name>
    <dbReference type="NCBI Taxonomy" id="1930667"/>
    <lineage>
        <taxon>Bacteria</taxon>
        <taxon>Pseudomonadati</taxon>
        <taxon>Pseudomonadota</taxon>
        <taxon>Alphaproteobacteria</taxon>
        <taxon>Rhodobacterales</taxon>
        <taxon>Paracoccaceae</taxon>
        <taxon>Marivivens group</taxon>
        <taxon>Marivivens</taxon>
    </lineage>
</organism>
<accession>A0A251X0Y6</accession>
<comment type="caution">
    <text evidence="2">The sequence shown here is derived from an EMBL/GenBank/DDBJ whole genome shotgun (WGS) entry which is preliminary data.</text>
</comment>
<dbReference type="RefSeq" id="WP_086449871.1">
    <property type="nucleotide sequence ID" value="NZ_MSPP01000001.1"/>
</dbReference>
<evidence type="ECO:0000313" key="2">
    <source>
        <dbReference type="EMBL" id="OUD10221.1"/>
    </source>
</evidence>
<dbReference type="InterPro" id="IPR036568">
    <property type="entry name" value="GGCT-like_sf"/>
</dbReference>
<dbReference type="Pfam" id="PF06094">
    <property type="entry name" value="GGACT"/>
    <property type="match status" value="1"/>
</dbReference>
<keyword evidence="3" id="KW-1185">Reference proteome</keyword>
<gene>
    <name evidence="2" type="ORF">BVC71_01530</name>
</gene>
<dbReference type="AlphaFoldDB" id="A0A251X0Y6"/>
<feature type="domain" description="Gamma-glutamylcyclotransferase AIG2-like" evidence="1">
    <location>
        <begin position="7"/>
        <end position="101"/>
    </location>
</feature>
<dbReference type="EMBL" id="MSPP01000001">
    <property type="protein sequence ID" value="OUD10221.1"/>
    <property type="molecule type" value="Genomic_DNA"/>
</dbReference>
<dbReference type="Proteomes" id="UP000194664">
    <property type="component" value="Unassembled WGS sequence"/>
</dbReference>
<sequence>MTHPRFFGYGSLVNLTTHEYPDPQTATLKGWRRVWRHTSIQEPAFLSVEPCDETVLLGVTAQVPHGDWVALDERESGYQRKDVTHLIDGAQMPTAVYEVEARHYQAPSVNPILLSYLDVVVQGYMDMFGDEGAQHFFDTTHNWGPVLNDRADPRYPRARKLTAAQTATVNEYLAKLGQPQD</sequence>
<dbReference type="OrthoDB" id="5567366at2"/>
<dbReference type="InterPro" id="IPR009288">
    <property type="entry name" value="AIG2-like_dom"/>
</dbReference>